<evidence type="ECO:0000259" key="10">
    <source>
        <dbReference type="Pfam" id="PF02880"/>
    </source>
</evidence>
<dbReference type="GO" id="GO:0046872">
    <property type="term" value="F:metal ion binding"/>
    <property type="evidence" value="ECO:0007669"/>
    <property type="project" value="UniProtKB-KW"/>
</dbReference>
<dbReference type="GO" id="GO:0005975">
    <property type="term" value="P:carbohydrate metabolic process"/>
    <property type="evidence" value="ECO:0007669"/>
    <property type="project" value="InterPro"/>
</dbReference>
<dbReference type="Gene3D" id="3.40.120.10">
    <property type="entry name" value="Alpha-D-Glucose-1,6-Bisphosphate, subunit A, domain 3"/>
    <property type="match status" value="3"/>
</dbReference>
<gene>
    <name evidence="11" type="ORF">UFOPK1421_00080</name>
</gene>
<evidence type="ECO:0000256" key="3">
    <source>
        <dbReference type="ARBA" id="ARBA00022553"/>
    </source>
</evidence>
<dbReference type="InterPro" id="IPR036900">
    <property type="entry name" value="A-D-PHexomutase_C_sf"/>
</dbReference>
<feature type="domain" description="Alpha-D-phosphohexomutase alpha/beta/alpha" evidence="8">
    <location>
        <begin position="9"/>
        <end position="123"/>
    </location>
</feature>
<protein>
    <submittedName>
        <fullName evidence="11">Unannotated protein</fullName>
    </submittedName>
</protein>
<evidence type="ECO:0000313" key="11">
    <source>
        <dbReference type="EMBL" id="CAB4532597.1"/>
    </source>
</evidence>
<name>A0A6J6B1T8_9ZZZZ</name>
<evidence type="ECO:0000259" key="9">
    <source>
        <dbReference type="Pfam" id="PF02879"/>
    </source>
</evidence>
<dbReference type="GO" id="GO:0016868">
    <property type="term" value="F:intramolecular phosphotransferase activity"/>
    <property type="evidence" value="ECO:0007669"/>
    <property type="project" value="InterPro"/>
</dbReference>
<comment type="similarity">
    <text evidence="2">Belongs to the phosphohexose mutase family.</text>
</comment>
<dbReference type="PANTHER" id="PTHR43771:SF1">
    <property type="entry name" value="PHOSPHOMANNOMUTASE"/>
    <property type="match status" value="1"/>
</dbReference>
<dbReference type="Gene3D" id="3.30.310.50">
    <property type="entry name" value="Alpha-D-phosphohexomutase, C-terminal domain"/>
    <property type="match status" value="1"/>
</dbReference>
<dbReference type="EMBL" id="CAEZSL010000005">
    <property type="protein sequence ID" value="CAB4532597.1"/>
    <property type="molecule type" value="Genomic_DNA"/>
</dbReference>
<dbReference type="Pfam" id="PF02879">
    <property type="entry name" value="PGM_PMM_II"/>
    <property type="match status" value="1"/>
</dbReference>
<feature type="domain" description="Alpha-D-phosphohexomutase alpha/beta/alpha" evidence="9">
    <location>
        <begin position="159"/>
        <end position="259"/>
    </location>
</feature>
<evidence type="ECO:0000259" key="8">
    <source>
        <dbReference type="Pfam" id="PF02878"/>
    </source>
</evidence>
<evidence type="ECO:0000256" key="1">
    <source>
        <dbReference type="ARBA" id="ARBA00001946"/>
    </source>
</evidence>
<reference evidence="11" key="1">
    <citation type="submission" date="2020-05" db="EMBL/GenBank/DDBJ databases">
        <authorList>
            <person name="Chiriac C."/>
            <person name="Salcher M."/>
            <person name="Ghai R."/>
            <person name="Kavagutti S V."/>
        </authorList>
    </citation>
    <scope>NUCLEOTIDE SEQUENCE</scope>
</reference>
<dbReference type="Pfam" id="PF02880">
    <property type="entry name" value="PGM_PMM_III"/>
    <property type="match status" value="1"/>
</dbReference>
<dbReference type="AlphaFoldDB" id="A0A6J6B1T8"/>
<keyword evidence="5" id="KW-0460">Magnesium</keyword>
<evidence type="ECO:0000256" key="5">
    <source>
        <dbReference type="ARBA" id="ARBA00022842"/>
    </source>
</evidence>
<evidence type="ECO:0000256" key="4">
    <source>
        <dbReference type="ARBA" id="ARBA00022723"/>
    </source>
</evidence>
<evidence type="ECO:0000259" key="7">
    <source>
        <dbReference type="Pfam" id="PF00408"/>
    </source>
</evidence>
<feature type="domain" description="Alpha-D-phosphohexomutase alpha/beta/alpha" evidence="10">
    <location>
        <begin position="264"/>
        <end position="373"/>
    </location>
</feature>
<evidence type="ECO:0000256" key="2">
    <source>
        <dbReference type="ARBA" id="ARBA00010231"/>
    </source>
</evidence>
<dbReference type="PRINTS" id="PR00509">
    <property type="entry name" value="PGMPMM"/>
</dbReference>
<dbReference type="InterPro" id="IPR005841">
    <property type="entry name" value="Alpha-D-phosphohexomutase_SF"/>
</dbReference>
<keyword evidence="3" id="KW-0597">Phosphoprotein</keyword>
<dbReference type="Pfam" id="PF02878">
    <property type="entry name" value="PGM_PMM_I"/>
    <property type="match status" value="1"/>
</dbReference>
<dbReference type="Pfam" id="PF00408">
    <property type="entry name" value="PGM_PMM_IV"/>
    <property type="match status" value="1"/>
</dbReference>
<dbReference type="PANTHER" id="PTHR43771">
    <property type="entry name" value="PHOSPHOMANNOMUTASE"/>
    <property type="match status" value="1"/>
</dbReference>
<comment type="cofactor">
    <cofactor evidence="1">
        <name>Mg(2+)</name>
        <dbReference type="ChEBI" id="CHEBI:18420"/>
    </cofactor>
</comment>
<evidence type="ECO:0000256" key="6">
    <source>
        <dbReference type="ARBA" id="ARBA00023235"/>
    </source>
</evidence>
<dbReference type="InterPro" id="IPR005844">
    <property type="entry name" value="A-D-PHexomutase_a/b/a-I"/>
</dbReference>
<dbReference type="InterPro" id="IPR016055">
    <property type="entry name" value="A-D-PHexomutase_a/b/a-I/II/III"/>
</dbReference>
<feature type="domain" description="Alpha-D-phosphohexomutase C-terminal" evidence="7">
    <location>
        <begin position="378"/>
        <end position="447"/>
    </location>
</feature>
<keyword evidence="4" id="KW-0479">Metal-binding</keyword>
<organism evidence="11">
    <name type="scientific">freshwater metagenome</name>
    <dbReference type="NCBI Taxonomy" id="449393"/>
    <lineage>
        <taxon>unclassified sequences</taxon>
        <taxon>metagenomes</taxon>
        <taxon>ecological metagenomes</taxon>
    </lineage>
</organism>
<keyword evidence="6" id="KW-0413">Isomerase</keyword>
<sequence>MASPSALDQIVKAYDIRGTVPDQLDVDVAYALGIGFAQFTKAQVVIVGRDMRPTGPELADAFSRGLMEQGIDVIDIGLASTDLLYFAAGKLDAPGAMFTASHNPAQYNGIKLCLSGARPVGESTGLNDVKVFAQQVLDGVRLKPVARPGRTTERDLLSAFVDHVVSFIDPSALRPMRVVADTANGMGGLVVPAVFDRLPRLELEVMYGELDGSFPNHPADPLQSVNQRDLQARVSSGAFDIGLAFDGDADRVFVVDELGRGLSGSTTTGILATSMLRKFPGATILHNLICSRAVPEIICEHGGNPVRTKVGHSYIKQLMAETGAVFGGEHSAHYYFKDNYRADSGLIATMLMLEEMSRVGEPLSEIRRAYERYSLSGEINTQVDDPSHVIESVSAKFSAFPQDRVDGLTVDCGEWWFNLRPSNTEPLLRLNLEAPDRNQCDHRVAELLAAITSV</sequence>
<dbReference type="InterPro" id="IPR005845">
    <property type="entry name" value="A-D-PHexomutase_a/b/a-II"/>
</dbReference>
<dbReference type="CDD" id="cd03089">
    <property type="entry name" value="PMM_PGM"/>
    <property type="match status" value="1"/>
</dbReference>
<dbReference type="InterPro" id="IPR005846">
    <property type="entry name" value="A-D-PHexomutase_a/b/a-III"/>
</dbReference>
<dbReference type="SUPFAM" id="SSF53738">
    <property type="entry name" value="Phosphoglucomutase, first 3 domains"/>
    <property type="match status" value="3"/>
</dbReference>
<accession>A0A6J6B1T8</accession>
<dbReference type="SUPFAM" id="SSF55957">
    <property type="entry name" value="Phosphoglucomutase, C-terminal domain"/>
    <property type="match status" value="1"/>
</dbReference>
<proteinExistence type="inferred from homology"/>
<dbReference type="InterPro" id="IPR005843">
    <property type="entry name" value="A-D-PHexomutase_C"/>
</dbReference>